<reference evidence="5 6" key="1">
    <citation type="submission" date="2017-09" db="EMBL/GenBank/DDBJ databases">
        <authorList>
            <person name="Ehlers B."/>
            <person name="Leendertz F.H."/>
        </authorList>
    </citation>
    <scope>NUCLEOTIDE SEQUENCE [LARGE SCALE GENOMIC DNA]</scope>
    <source>
        <strain evidence="5 6">CGMCC 4.6857</strain>
    </source>
</reference>
<evidence type="ECO:0000256" key="2">
    <source>
        <dbReference type="ARBA" id="ARBA00022963"/>
    </source>
</evidence>
<feature type="signal peptide" evidence="4">
    <location>
        <begin position="1"/>
        <end position="31"/>
    </location>
</feature>
<gene>
    <name evidence="5" type="ORF">SAMN05421748_11357</name>
</gene>
<keyword evidence="3" id="KW-0443">Lipid metabolism</keyword>
<evidence type="ECO:0000256" key="3">
    <source>
        <dbReference type="ARBA" id="ARBA00023098"/>
    </source>
</evidence>
<protein>
    <submittedName>
        <fullName evidence="5">Platelet-activating factor acetylhydrolase, isoform II</fullName>
    </submittedName>
</protein>
<keyword evidence="1 5" id="KW-0378">Hydrolase</keyword>
<dbReference type="Gene3D" id="3.40.50.1820">
    <property type="entry name" value="alpha/beta hydrolase"/>
    <property type="match status" value="1"/>
</dbReference>
<feature type="chain" id="PRO_5012357351" evidence="4">
    <location>
        <begin position="32"/>
        <end position="335"/>
    </location>
</feature>
<keyword evidence="6" id="KW-1185">Reference proteome</keyword>
<dbReference type="AlphaFoldDB" id="A0A285IX89"/>
<dbReference type="SUPFAM" id="SSF53474">
    <property type="entry name" value="alpha/beta-Hydrolases"/>
    <property type="match status" value="1"/>
</dbReference>
<accession>A0A285IX89</accession>
<dbReference type="PANTHER" id="PTHR10272:SF0">
    <property type="entry name" value="PLATELET-ACTIVATING FACTOR ACETYLHYDROLASE"/>
    <property type="match status" value="1"/>
</dbReference>
<dbReference type="InterPro" id="IPR029058">
    <property type="entry name" value="AB_hydrolase_fold"/>
</dbReference>
<keyword evidence="4" id="KW-0732">Signal</keyword>
<dbReference type="InterPro" id="IPR006311">
    <property type="entry name" value="TAT_signal"/>
</dbReference>
<dbReference type="PANTHER" id="PTHR10272">
    <property type="entry name" value="PLATELET-ACTIVATING FACTOR ACETYLHYDROLASE"/>
    <property type="match status" value="1"/>
</dbReference>
<dbReference type="RefSeq" id="WP_143234896.1">
    <property type="nucleotide sequence ID" value="NZ_OBDY01000013.1"/>
</dbReference>
<dbReference type="EMBL" id="OBDY01000013">
    <property type="protein sequence ID" value="SNY52649.1"/>
    <property type="molecule type" value="Genomic_DNA"/>
</dbReference>
<dbReference type="Pfam" id="PF03403">
    <property type="entry name" value="PAF-AH_p_II"/>
    <property type="match status" value="1"/>
</dbReference>
<keyword evidence="2" id="KW-0442">Lipid degradation</keyword>
<evidence type="ECO:0000313" key="6">
    <source>
        <dbReference type="Proteomes" id="UP000219612"/>
    </source>
</evidence>
<proteinExistence type="predicted"/>
<sequence length="335" mass="35926">MTTALTRRTLLASAIAAGVAGPLAAAGPASAARPRLTLPAPTGPHPIGTVERHLADGRRELMVGIWYPAAARRGPVVPWMPGALLRALLADNGLPSDAAASPLTAAHEGAPALRALGRRPVIVFSHGADGHRSEITVIVQELASHGYTVVTVDHTDSYTEFPGGRLHVPDDDVSVTPYDHADDITFVLDHLEDVTAGRRIGMFGYSKGGTATAIIVGRDRRVRAGISLDGPMECQPPLTTDIHRPFLMLTASFPRTPGSSAADFWTHLKGWRRDVHIDGGTEISFSDAVWLLPQLARLTGMSDEDLAGWIGTYDPARAVRLQQTYPLAFFDQHLR</sequence>
<dbReference type="GO" id="GO:0016042">
    <property type="term" value="P:lipid catabolic process"/>
    <property type="evidence" value="ECO:0007669"/>
    <property type="project" value="UniProtKB-KW"/>
</dbReference>
<evidence type="ECO:0000313" key="5">
    <source>
        <dbReference type="EMBL" id="SNY52649.1"/>
    </source>
</evidence>
<evidence type="ECO:0000256" key="1">
    <source>
        <dbReference type="ARBA" id="ARBA00022801"/>
    </source>
</evidence>
<dbReference type="OrthoDB" id="569821at2"/>
<dbReference type="GO" id="GO:0003847">
    <property type="term" value="F:1-alkyl-2-acetylglycerophosphocholine esterase activity"/>
    <property type="evidence" value="ECO:0007669"/>
    <property type="project" value="TreeGrafter"/>
</dbReference>
<dbReference type="PROSITE" id="PS51318">
    <property type="entry name" value="TAT"/>
    <property type="match status" value="1"/>
</dbReference>
<dbReference type="Proteomes" id="UP000219612">
    <property type="component" value="Unassembled WGS sequence"/>
</dbReference>
<organism evidence="5 6">
    <name type="scientific">Paractinoplanes atraurantiacus</name>
    <dbReference type="NCBI Taxonomy" id="1036182"/>
    <lineage>
        <taxon>Bacteria</taxon>
        <taxon>Bacillati</taxon>
        <taxon>Actinomycetota</taxon>
        <taxon>Actinomycetes</taxon>
        <taxon>Micromonosporales</taxon>
        <taxon>Micromonosporaceae</taxon>
        <taxon>Paractinoplanes</taxon>
    </lineage>
</organism>
<evidence type="ECO:0000256" key="4">
    <source>
        <dbReference type="SAM" id="SignalP"/>
    </source>
</evidence>
<name>A0A285IX89_9ACTN</name>